<evidence type="ECO:0000313" key="2">
    <source>
        <dbReference type="EMBL" id="RRT83794.1"/>
    </source>
</evidence>
<proteinExistence type="predicted"/>
<comment type="caution">
    <text evidence="2">The sequence shown here is derived from an EMBL/GenBank/DDBJ whole genome shotgun (WGS) entry which is preliminary data.</text>
</comment>
<evidence type="ECO:0000256" key="1">
    <source>
        <dbReference type="SAM" id="SignalP"/>
    </source>
</evidence>
<dbReference type="AlphaFoldDB" id="A0A427B5P2"/>
<feature type="signal peptide" evidence="1">
    <location>
        <begin position="1"/>
        <end position="21"/>
    </location>
</feature>
<dbReference type="EMBL" id="AMZH03000431">
    <property type="protein sequence ID" value="RRT83794.1"/>
    <property type="molecule type" value="Genomic_DNA"/>
</dbReference>
<keyword evidence="1" id="KW-0732">Signal</keyword>
<gene>
    <name evidence="2" type="ORF">B296_00003311</name>
</gene>
<feature type="chain" id="PRO_5019004620" description="Secreted protein" evidence="1">
    <location>
        <begin position="22"/>
        <end position="113"/>
    </location>
</feature>
<dbReference type="Proteomes" id="UP000287651">
    <property type="component" value="Unassembled WGS sequence"/>
</dbReference>
<evidence type="ECO:0000313" key="3">
    <source>
        <dbReference type="Proteomes" id="UP000287651"/>
    </source>
</evidence>
<reference evidence="2 3" key="1">
    <citation type="journal article" date="2014" name="Agronomy (Basel)">
        <title>A Draft Genome Sequence for Ensete ventricosum, the Drought-Tolerant Tree Against Hunger.</title>
        <authorList>
            <person name="Harrison J."/>
            <person name="Moore K.A."/>
            <person name="Paszkiewicz K."/>
            <person name="Jones T."/>
            <person name="Grant M."/>
            <person name="Ambacheew D."/>
            <person name="Muzemil S."/>
            <person name="Studholme D.J."/>
        </authorList>
    </citation>
    <scope>NUCLEOTIDE SEQUENCE [LARGE SCALE GENOMIC DNA]</scope>
</reference>
<evidence type="ECO:0008006" key="4">
    <source>
        <dbReference type="Google" id="ProtNLM"/>
    </source>
</evidence>
<name>A0A427B5P2_ENSVE</name>
<sequence>MVTFSWTWLATLTTTVSPSLAYKVGPGNRPFTVMMDLVEQSRVKFFATTCMEATKFFATREASTRMVQTLKRVQRRRKGEAVACFFTHEKSQSSCQLRCRPIAMRLRQWSSGK</sequence>
<organism evidence="2 3">
    <name type="scientific">Ensete ventricosum</name>
    <name type="common">Abyssinian banana</name>
    <name type="synonym">Musa ensete</name>
    <dbReference type="NCBI Taxonomy" id="4639"/>
    <lineage>
        <taxon>Eukaryota</taxon>
        <taxon>Viridiplantae</taxon>
        <taxon>Streptophyta</taxon>
        <taxon>Embryophyta</taxon>
        <taxon>Tracheophyta</taxon>
        <taxon>Spermatophyta</taxon>
        <taxon>Magnoliopsida</taxon>
        <taxon>Liliopsida</taxon>
        <taxon>Zingiberales</taxon>
        <taxon>Musaceae</taxon>
        <taxon>Ensete</taxon>
    </lineage>
</organism>
<accession>A0A427B5P2</accession>
<protein>
    <recommendedName>
        <fullName evidence="4">Secreted protein</fullName>
    </recommendedName>
</protein>